<dbReference type="CDD" id="cd05380">
    <property type="entry name" value="CAP_euk"/>
    <property type="match status" value="1"/>
</dbReference>
<dbReference type="SUPFAM" id="SSF55797">
    <property type="entry name" value="PR-1-like"/>
    <property type="match status" value="1"/>
</dbReference>
<feature type="domain" description="SCP" evidence="3">
    <location>
        <begin position="4"/>
        <end position="132"/>
    </location>
</feature>
<dbReference type="GO" id="GO:0005576">
    <property type="term" value="C:extracellular region"/>
    <property type="evidence" value="ECO:0007669"/>
    <property type="project" value="UniProtKB-SubCell"/>
</dbReference>
<dbReference type="Proteomes" id="UP001162156">
    <property type="component" value="Unassembled WGS sequence"/>
</dbReference>
<evidence type="ECO:0000313" key="4">
    <source>
        <dbReference type="EMBL" id="KAJ8970273.1"/>
    </source>
</evidence>
<comment type="caution">
    <text evidence="4">The sequence shown here is derived from an EMBL/GenBank/DDBJ whole genome shotgun (WGS) entry which is preliminary data.</text>
</comment>
<protein>
    <recommendedName>
        <fullName evidence="3">SCP domain-containing protein</fullName>
    </recommendedName>
</protein>
<dbReference type="Pfam" id="PF00188">
    <property type="entry name" value="CAP"/>
    <property type="match status" value="1"/>
</dbReference>
<dbReference type="SMART" id="SM00198">
    <property type="entry name" value="SCP"/>
    <property type="match status" value="1"/>
</dbReference>
<dbReference type="InterPro" id="IPR035940">
    <property type="entry name" value="CAP_sf"/>
</dbReference>
<evidence type="ECO:0000259" key="3">
    <source>
        <dbReference type="SMART" id="SM00198"/>
    </source>
</evidence>
<dbReference type="InterPro" id="IPR018244">
    <property type="entry name" value="Allrgn_V5/Tpx1_CS"/>
</dbReference>
<dbReference type="InterPro" id="IPR014044">
    <property type="entry name" value="CAP_dom"/>
</dbReference>
<dbReference type="InterPro" id="IPR001283">
    <property type="entry name" value="CRISP-related"/>
</dbReference>
<dbReference type="PANTHER" id="PTHR10334">
    <property type="entry name" value="CYSTEINE-RICH SECRETORY PROTEIN-RELATED"/>
    <property type="match status" value="1"/>
</dbReference>
<organism evidence="4 5">
    <name type="scientific">Rhamnusium bicolor</name>
    <dbReference type="NCBI Taxonomy" id="1586634"/>
    <lineage>
        <taxon>Eukaryota</taxon>
        <taxon>Metazoa</taxon>
        <taxon>Ecdysozoa</taxon>
        <taxon>Arthropoda</taxon>
        <taxon>Hexapoda</taxon>
        <taxon>Insecta</taxon>
        <taxon>Pterygota</taxon>
        <taxon>Neoptera</taxon>
        <taxon>Endopterygota</taxon>
        <taxon>Coleoptera</taxon>
        <taxon>Polyphaga</taxon>
        <taxon>Cucujiformia</taxon>
        <taxon>Chrysomeloidea</taxon>
        <taxon>Cerambycidae</taxon>
        <taxon>Lepturinae</taxon>
        <taxon>Rhagiini</taxon>
        <taxon>Rhamnusium</taxon>
    </lineage>
</organism>
<gene>
    <name evidence="4" type="ORF">NQ314_001303</name>
</gene>
<dbReference type="EMBL" id="JANEYF010000382">
    <property type="protein sequence ID" value="KAJ8970273.1"/>
    <property type="molecule type" value="Genomic_DNA"/>
</dbReference>
<sequence>MGWEHRGNPGPQPRASNMRAVEWDPELELLANRWAAQCGQSIAMGNFALNNDLSFIVNWYDNVEMFDKNDILNYGIKYENRYPSPSQYAQLVWAETYQIGCARVAFQRANGSDVSYKEHFICNYGPTGNIPGQRMYKIGEPCSECPDGTACDTEYPGLCGSEASYDVVYERQLQVKVHQIENVGEKIHLSVLVGVTHLFTTIVSYLIEQL</sequence>
<reference evidence="4" key="1">
    <citation type="journal article" date="2023" name="Insect Mol. Biol.">
        <title>Genome sequencing provides insights into the evolution of gene families encoding plant cell wall-degrading enzymes in longhorned beetles.</title>
        <authorList>
            <person name="Shin N.R."/>
            <person name="Okamura Y."/>
            <person name="Kirsch R."/>
            <person name="Pauchet Y."/>
        </authorList>
    </citation>
    <scope>NUCLEOTIDE SEQUENCE</scope>
    <source>
        <strain evidence="4">RBIC_L_NR</strain>
    </source>
</reference>
<comment type="subcellular location">
    <subcellularLocation>
        <location evidence="1">Secreted</location>
    </subcellularLocation>
</comment>
<dbReference type="PRINTS" id="PR00837">
    <property type="entry name" value="V5TPXLIKE"/>
</dbReference>
<dbReference type="AlphaFoldDB" id="A0AAV8ZTK8"/>
<proteinExistence type="predicted"/>
<evidence type="ECO:0000313" key="5">
    <source>
        <dbReference type="Proteomes" id="UP001162156"/>
    </source>
</evidence>
<evidence type="ECO:0000256" key="2">
    <source>
        <dbReference type="ARBA" id="ARBA00022525"/>
    </source>
</evidence>
<dbReference type="Gene3D" id="3.40.33.10">
    <property type="entry name" value="CAP"/>
    <property type="match status" value="1"/>
</dbReference>
<accession>A0AAV8ZTK8</accession>
<dbReference type="PROSITE" id="PS01010">
    <property type="entry name" value="CRISP_2"/>
    <property type="match status" value="1"/>
</dbReference>
<keyword evidence="5" id="KW-1185">Reference proteome</keyword>
<evidence type="ECO:0000256" key="1">
    <source>
        <dbReference type="ARBA" id="ARBA00004613"/>
    </source>
</evidence>
<keyword evidence="2" id="KW-0964">Secreted</keyword>
<name>A0AAV8ZTK8_9CUCU</name>